<dbReference type="InterPro" id="IPR050469">
    <property type="entry name" value="Diguanylate_Cyclase"/>
</dbReference>
<dbReference type="SUPFAM" id="SSF55073">
    <property type="entry name" value="Nucleotide cyclase"/>
    <property type="match status" value="1"/>
</dbReference>
<dbReference type="Pfam" id="PF00990">
    <property type="entry name" value="GGDEF"/>
    <property type="match status" value="1"/>
</dbReference>
<keyword evidence="1" id="KW-0472">Membrane</keyword>
<dbReference type="InterPro" id="IPR000160">
    <property type="entry name" value="GGDEF_dom"/>
</dbReference>
<evidence type="ECO:0000313" key="3">
    <source>
        <dbReference type="EMBL" id="MBM7657541.1"/>
    </source>
</evidence>
<dbReference type="PROSITE" id="PS50887">
    <property type="entry name" value="GGDEF"/>
    <property type="match status" value="1"/>
</dbReference>
<feature type="transmembrane region" description="Helical" evidence="1">
    <location>
        <begin position="83"/>
        <end position="105"/>
    </location>
</feature>
<dbReference type="InterPro" id="IPR029787">
    <property type="entry name" value="Nucleotide_cyclase"/>
</dbReference>
<dbReference type="Proteomes" id="UP000823201">
    <property type="component" value="Unassembled WGS sequence"/>
</dbReference>
<evidence type="ECO:0000313" key="4">
    <source>
        <dbReference type="Proteomes" id="UP000823201"/>
    </source>
</evidence>
<dbReference type="Gene3D" id="3.30.70.270">
    <property type="match status" value="1"/>
</dbReference>
<dbReference type="PANTHER" id="PTHR45138:SF9">
    <property type="entry name" value="DIGUANYLATE CYCLASE DGCM-RELATED"/>
    <property type="match status" value="1"/>
</dbReference>
<sequence length="361" mass="41921">MPHFWADVFRGNEQLFAYDHRVSDRKFFVFCRNMFAFALFGHILFIPIFYLLGNPLIFTNNIIAVFLDMVCLWANYKKWHGRLLIWACEIALHAFFCVIVFGWAQGYSYYLLALVPIVFYSRCRFSARLIVSGSLFLATLFLYHYSRTHLPITETRYSMTLFVYVCNLLANFVGLSYASFYYRRYSDRLEHELLKLAQTDVLTGIHNRRSFEHQATNALEHHLLEKEACALFIVDVDHFKRINDSFGHPVGDQALQRVTEACRRSLRADDLFGRIGGEEFAVFLSHTDSLEAMRIAERVRQNIELCRIELSDKTRLFLTVSIGVTVLHATNHTLSQMMSSADQALYQAKNSGRNRVALLNE</sequence>
<feature type="transmembrane region" description="Helical" evidence="1">
    <location>
        <begin position="56"/>
        <end position="76"/>
    </location>
</feature>
<dbReference type="InterPro" id="IPR043128">
    <property type="entry name" value="Rev_trsase/Diguanyl_cyclase"/>
</dbReference>
<dbReference type="SMART" id="SM00267">
    <property type="entry name" value="GGDEF"/>
    <property type="match status" value="1"/>
</dbReference>
<protein>
    <submittedName>
        <fullName evidence="3">Diguanylate cyclase (GGDEF)-like protein</fullName>
    </submittedName>
</protein>
<organism evidence="3 4">
    <name type="scientific">Sporolactobacillus spathodeae</name>
    <dbReference type="NCBI Taxonomy" id="1465502"/>
    <lineage>
        <taxon>Bacteria</taxon>
        <taxon>Bacillati</taxon>
        <taxon>Bacillota</taxon>
        <taxon>Bacilli</taxon>
        <taxon>Bacillales</taxon>
        <taxon>Sporolactobacillaceae</taxon>
        <taxon>Sporolactobacillus</taxon>
    </lineage>
</organism>
<evidence type="ECO:0000259" key="2">
    <source>
        <dbReference type="PROSITE" id="PS50887"/>
    </source>
</evidence>
<feature type="transmembrane region" description="Helical" evidence="1">
    <location>
        <begin position="157"/>
        <end position="182"/>
    </location>
</feature>
<dbReference type="EMBL" id="JAFBEV010000006">
    <property type="protein sequence ID" value="MBM7657541.1"/>
    <property type="molecule type" value="Genomic_DNA"/>
</dbReference>
<keyword evidence="1" id="KW-1133">Transmembrane helix</keyword>
<dbReference type="RefSeq" id="WP_205005881.1">
    <property type="nucleotide sequence ID" value="NZ_CBCRXA010000025.1"/>
</dbReference>
<dbReference type="CDD" id="cd01949">
    <property type="entry name" value="GGDEF"/>
    <property type="match status" value="1"/>
</dbReference>
<comment type="caution">
    <text evidence="3">The sequence shown here is derived from an EMBL/GenBank/DDBJ whole genome shotgun (WGS) entry which is preliminary data.</text>
</comment>
<dbReference type="PANTHER" id="PTHR45138">
    <property type="entry name" value="REGULATORY COMPONENTS OF SENSORY TRANSDUCTION SYSTEM"/>
    <property type="match status" value="1"/>
</dbReference>
<keyword evidence="4" id="KW-1185">Reference proteome</keyword>
<gene>
    <name evidence="3" type="ORF">JOC27_000990</name>
</gene>
<feature type="domain" description="GGDEF" evidence="2">
    <location>
        <begin position="227"/>
        <end position="361"/>
    </location>
</feature>
<proteinExistence type="predicted"/>
<accession>A0ABS2Q7A3</accession>
<reference evidence="3 4" key="1">
    <citation type="submission" date="2021-01" db="EMBL/GenBank/DDBJ databases">
        <title>Genomic Encyclopedia of Type Strains, Phase IV (KMG-IV): sequencing the most valuable type-strain genomes for metagenomic binning, comparative biology and taxonomic classification.</title>
        <authorList>
            <person name="Goeker M."/>
        </authorList>
    </citation>
    <scope>NUCLEOTIDE SEQUENCE [LARGE SCALE GENOMIC DNA]</scope>
    <source>
        <strain evidence="3 4">DSM 100968</strain>
    </source>
</reference>
<dbReference type="NCBIfam" id="TIGR00254">
    <property type="entry name" value="GGDEF"/>
    <property type="match status" value="1"/>
</dbReference>
<feature type="transmembrane region" description="Helical" evidence="1">
    <location>
        <begin position="125"/>
        <end position="145"/>
    </location>
</feature>
<keyword evidence="1" id="KW-0812">Transmembrane</keyword>
<evidence type="ECO:0000256" key="1">
    <source>
        <dbReference type="SAM" id="Phobius"/>
    </source>
</evidence>
<feature type="transmembrane region" description="Helical" evidence="1">
    <location>
        <begin position="27"/>
        <end position="50"/>
    </location>
</feature>
<name>A0ABS2Q7A3_9BACL</name>